<dbReference type="AlphaFoldDB" id="A0AAW4WFC0"/>
<keyword evidence="5" id="KW-1185">Reference proteome</keyword>
<dbReference type="EMBL" id="JAJEQW010000005">
    <property type="protein sequence ID" value="MCC2241996.1"/>
    <property type="molecule type" value="Genomic_DNA"/>
</dbReference>
<feature type="compositionally biased region" description="Low complexity" evidence="1">
    <location>
        <begin position="46"/>
        <end position="57"/>
    </location>
</feature>
<dbReference type="EMBL" id="JAOQKI010000011">
    <property type="protein sequence ID" value="MCU6717387.1"/>
    <property type="molecule type" value="Genomic_DNA"/>
</dbReference>
<dbReference type="Proteomes" id="UP001209666">
    <property type="component" value="Unassembled WGS sequence"/>
</dbReference>
<accession>A0AAW4WFC0</accession>
<evidence type="ECO:0000313" key="5">
    <source>
        <dbReference type="Proteomes" id="UP001209666"/>
    </source>
</evidence>
<evidence type="ECO:0000313" key="2">
    <source>
        <dbReference type="EMBL" id="MCC2241996.1"/>
    </source>
</evidence>
<name>A0AAW4WFC0_9FIRM</name>
<evidence type="ECO:0000256" key="1">
    <source>
        <dbReference type="SAM" id="MobiDB-lite"/>
    </source>
</evidence>
<evidence type="ECO:0000313" key="3">
    <source>
        <dbReference type="EMBL" id="MCU6717387.1"/>
    </source>
</evidence>
<feature type="region of interest" description="Disordered" evidence="1">
    <location>
        <begin position="15"/>
        <end position="62"/>
    </location>
</feature>
<protein>
    <recommendedName>
        <fullName evidence="6">DUF5610 domain-containing protein</fullName>
    </recommendedName>
</protein>
<reference evidence="2" key="2">
    <citation type="submission" date="2021-10" db="EMBL/GenBank/DDBJ databases">
        <title>Anaerobic single-cell dispensing facilitates the cultivation of human gut bacteria.</title>
        <authorList>
            <person name="Afrizal A."/>
        </authorList>
    </citation>
    <scope>NUCLEOTIDE SEQUENCE</scope>
    <source>
        <strain evidence="2">CLA-AA-H204</strain>
    </source>
</reference>
<sequence length="194" mass="20838">MAINSINNYVSAASTVATDSKVSSKKTESSKNDTSTGVIYEKGSSDKSSSSQKTQNSALIAKMKADSDSRISQLRGIVEQMMSKQGAAIGKADDMWSFLAGGNFTVSADVKAQAQADIAEDGYWGVNQTSDRILDFAKALSGNDKSKAQELADAFKKGFDQATKAWGGKLPDISQQTYDKVLEKFDSWMNGEDD</sequence>
<dbReference type="Proteomes" id="UP001198893">
    <property type="component" value="Unassembled WGS sequence"/>
</dbReference>
<reference evidence="3 5" key="1">
    <citation type="journal article" date="2021" name="ISME Commun">
        <title>Automated analysis of genomic sequences facilitates high-throughput and comprehensive description of bacteria.</title>
        <authorList>
            <person name="Hitch T.C.A."/>
        </authorList>
    </citation>
    <scope>NUCLEOTIDE SEQUENCE [LARGE SCALE GENOMIC DNA]</scope>
    <source>
        <strain evidence="3 5">Sanger_19</strain>
    </source>
</reference>
<gene>
    <name evidence="2" type="ORF">LKD47_06735</name>
    <name evidence="3" type="ORF">OCV43_08875</name>
</gene>
<comment type="caution">
    <text evidence="2">The sequence shown here is derived from an EMBL/GenBank/DDBJ whole genome shotgun (WGS) entry which is preliminary data.</text>
</comment>
<evidence type="ECO:0008006" key="6">
    <source>
        <dbReference type="Google" id="ProtNLM"/>
    </source>
</evidence>
<proteinExistence type="predicted"/>
<organism evidence="2 4">
    <name type="scientific">Roseburia amylophila</name>
    <dbReference type="NCBI Taxonomy" id="2981794"/>
    <lineage>
        <taxon>Bacteria</taxon>
        <taxon>Bacillati</taxon>
        <taxon>Bacillota</taxon>
        <taxon>Clostridia</taxon>
        <taxon>Lachnospirales</taxon>
        <taxon>Lachnospiraceae</taxon>
        <taxon>Roseburia</taxon>
    </lineage>
</organism>
<evidence type="ECO:0000313" key="4">
    <source>
        <dbReference type="Proteomes" id="UP001198893"/>
    </source>
</evidence>
<dbReference type="RefSeq" id="WP_022243716.1">
    <property type="nucleotide sequence ID" value="NZ_JAJEQW010000005.1"/>
</dbReference>
<reference evidence="3" key="3">
    <citation type="submission" date="2022-09" db="EMBL/GenBank/DDBJ databases">
        <authorList>
            <person name="Hitch T.C.A."/>
        </authorList>
    </citation>
    <scope>NUCLEOTIDE SEQUENCE</scope>
    <source>
        <strain evidence="3">Sanger_19</strain>
    </source>
</reference>